<proteinExistence type="predicted"/>
<dbReference type="HOGENOM" id="CLU_2555081_0_0_9"/>
<evidence type="ECO:0000313" key="2">
    <source>
        <dbReference type="EMBL" id="AFH66187.1"/>
    </source>
</evidence>
<organism evidence="2 3">
    <name type="scientific">Paenibacillus mucilaginosus K02</name>
    <dbReference type="NCBI Taxonomy" id="997761"/>
    <lineage>
        <taxon>Bacteria</taxon>
        <taxon>Bacillati</taxon>
        <taxon>Bacillota</taxon>
        <taxon>Bacilli</taxon>
        <taxon>Bacillales</taxon>
        <taxon>Paenibacillaceae</taxon>
        <taxon>Paenibacillus</taxon>
    </lineage>
</organism>
<dbReference type="Proteomes" id="UP000007392">
    <property type="component" value="Chromosome"/>
</dbReference>
<gene>
    <name evidence="2" type="ORF">B2K_36760</name>
</gene>
<evidence type="ECO:0000313" key="3">
    <source>
        <dbReference type="Proteomes" id="UP000007392"/>
    </source>
</evidence>
<dbReference type="AlphaFoldDB" id="I0BUZ0"/>
<reference evidence="2 3" key="1">
    <citation type="submission" date="2013-06" db="EMBL/GenBank/DDBJ databases">
        <title>Complete genome sequence of Paenibacillus mucilaginosus K02.</title>
        <authorList>
            <person name="Xiao B."/>
            <person name="Sun L."/>
            <person name="Xiao L."/>
            <person name="Lian B."/>
        </authorList>
    </citation>
    <scope>NUCLEOTIDE SEQUENCE [LARGE SCALE GENOMIC DNA]</scope>
    <source>
        <strain evidence="2 3">K02</strain>
    </source>
</reference>
<evidence type="ECO:0000256" key="1">
    <source>
        <dbReference type="SAM" id="MobiDB-lite"/>
    </source>
</evidence>
<protein>
    <submittedName>
        <fullName evidence="2">Uncharacterized protein</fullName>
    </submittedName>
</protein>
<sequence length="82" mass="8401">MGQMDGANQDHRWKTAGSGQKQGGGVMEDGKTVLAGESKAASVILARKIRASRRTACGSRGLDVVEDGKTVLAGEPKAASGM</sequence>
<name>I0BUZ0_9BACL</name>
<dbReference type="KEGG" id="pmw:B2K_36760"/>
<feature type="region of interest" description="Disordered" evidence="1">
    <location>
        <begin position="1"/>
        <end position="31"/>
    </location>
</feature>
<dbReference type="EMBL" id="CP003422">
    <property type="protein sequence ID" value="AFH66187.1"/>
    <property type="molecule type" value="Genomic_DNA"/>
</dbReference>
<accession>I0BUZ0</accession>